<sequence length="194" mass="21283">MKTRAFPALDQGHLLLIDCDERSQANLGKSLHRLGIHSQALAHDAPCETEGCFAAILEIEHFASPLAVQALNAAGVPIIALTAHETLSQIQRALQLGATALLNKPISQGSVYTTLMMAVGLRERQRADAERLCELQQRLAMRPLMAQALARLMVTQNINEATAFERLRSLSMQLNRPIEALCVDLLAVRNEDRA</sequence>
<dbReference type="Gene3D" id="3.40.50.2300">
    <property type="match status" value="1"/>
</dbReference>
<dbReference type="SMART" id="SM01012">
    <property type="entry name" value="ANTAR"/>
    <property type="match status" value="1"/>
</dbReference>
<protein>
    <submittedName>
        <fullName evidence="3">ANTAR domain-containing protein</fullName>
    </submittedName>
    <submittedName>
        <fullName evidence="2">Histidine kinase</fullName>
    </submittedName>
</protein>
<dbReference type="GO" id="GO:0003723">
    <property type="term" value="F:RNA binding"/>
    <property type="evidence" value="ECO:0007669"/>
    <property type="project" value="InterPro"/>
</dbReference>
<dbReference type="PROSITE" id="PS50921">
    <property type="entry name" value="ANTAR"/>
    <property type="match status" value="1"/>
</dbReference>
<dbReference type="AlphaFoldDB" id="A0A9X0JJT4"/>
<dbReference type="Gene3D" id="1.10.10.10">
    <property type="entry name" value="Winged helix-like DNA-binding domain superfamily/Winged helix DNA-binding domain"/>
    <property type="match status" value="1"/>
</dbReference>
<dbReference type="GO" id="GO:0016301">
    <property type="term" value="F:kinase activity"/>
    <property type="evidence" value="ECO:0007669"/>
    <property type="project" value="UniProtKB-KW"/>
</dbReference>
<organism evidence="2 4">
    <name type="scientific">Pseudomonas lutea</name>
    <dbReference type="NCBI Taxonomy" id="243924"/>
    <lineage>
        <taxon>Bacteria</taxon>
        <taxon>Pseudomonadati</taxon>
        <taxon>Pseudomonadota</taxon>
        <taxon>Gammaproteobacteria</taxon>
        <taxon>Pseudomonadales</taxon>
        <taxon>Pseudomonadaceae</taxon>
        <taxon>Pseudomonas</taxon>
    </lineage>
</organism>
<evidence type="ECO:0000313" key="2">
    <source>
        <dbReference type="EMBL" id="KGF65098.1"/>
    </source>
</evidence>
<dbReference type="Proteomes" id="UP000625247">
    <property type="component" value="Unassembled WGS sequence"/>
</dbReference>
<dbReference type="InterPro" id="IPR011006">
    <property type="entry name" value="CheY-like_superfamily"/>
</dbReference>
<dbReference type="InterPro" id="IPR036388">
    <property type="entry name" value="WH-like_DNA-bd_sf"/>
</dbReference>
<name>A0A9X0JJT4_9PSED</name>
<dbReference type="EMBL" id="JACYNP010000002">
    <property type="protein sequence ID" value="MBD8120364.1"/>
    <property type="molecule type" value="Genomic_DNA"/>
</dbReference>
<dbReference type="RefSeq" id="WP_037010051.1">
    <property type="nucleotide sequence ID" value="NZ_JACYNP010000002.1"/>
</dbReference>
<dbReference type="OrthoDB" id="6884255at2"/>
<keyword evidence="2" id="KW-0808">Transferase</keyword>
<dbReference type="SUPFAM" id="SSF52172">
    <property type="entry name" value="CheY-like"/>
    <property type="match status" value="1"/>
</dbReference>
<proteinExistence type="predicted"/>
<comment type="caution">
    <text evidence="2">The sequence shown here is derived from an EMBL/GenBank/DDBJ whole genome shotgun (WGS) entry which is preliminary data.</text>
</comment>
<reference evidence="3 5" key="2">
    <citation type="journal article" date="2020" name="FEMS Microbiol. Ecol.">
        <title>Temporal dynamics of bacterial communities during seed development and maturation.</title>
        <authorList>
            <person name="Chesneau G."/>
            <person name="Torres-Cortes G."/>
            <person name="Briand M."/>
            <person name="Darrasse A."/>
            <person name="Preveaux A."/>
            <person name="Marais C."/>
            <person name="Jacques M.A."/>
            <person name="Shade A."/>
            <person name="Barret M."/>
        </authorList>
    </citation>
    <scope>NUCLEOTIDE SEQUENCE [LARGE SCALE GENOMIC DNA]</scope>
    <source>
        <strain evidence="3 5">CFBP13723</strain>
    </source>
</reference>
<gene>
    <name evidence="3" type="ORF">IFT62_03985</name>
    <name evidence="2" type="ORF">LT42_03840</name>
</gene>
<dbReference type="Proteomes" id="UP000029719">
    <property type="component" value="Unassembled WGS sequence"/>
</dbReference>
<evidence type="ECO:0000259" key="1">
    <source>
        <dbReference type="PROSITE" id="PS50921"/>
    </source>
</evidence>
<evidence type="ECO:0000313" key="3">
    <source>
        <dbReference type="EMBL" id="MBD8120364.1"/>
    </source>
</evidence>
<dbReference type="Pfam" id="PF03861">
    <property type="entry name" value="ANTAR"/>
    <property type="match status" value="1"/>
</dbReference>
<evidence type="ECO:0000313" key="4">
    <source>
        <dbReference type="Proteomes" id="UP000029719"/>
    </source>
</evidence>
<feature type="domain" description="ANTAR" evidence="1">
    <location>
        <begin position="125"/>
        <end position="186"/>
    </location>
</feature>
<accession>A0A9X0JJT4</accession>
<dbReference type="EMBL" id="JRMB01000001">
    <property type="protein sequence ID" value="KGF65098.1"/>
    <property type="molecule type" value="Genomic_DNA"/>
</dbReference>
<keyword evidence="5" id="KW-1185">Reference proteome</keyword>
<keyword evidence="2" id="KW-0418">Kinase</keyword>
<dbReference type="InterPro" id="IPR005561">
    <property type="entry name" value="ANTAR"/>
</dbReference>
<reference evidence="2 4" key="1">
    <citation type="submission" date="2014-09" db="EMBL/GenBank/DDBJ databases">
        <title>Genome sequence of Pseudomonas lutea strain DSM 17257T.</title>
        <authorList>
            <person name="Kwak Y."/>
            <person name="Shin J.-H."/>
        </authorList>
    </citation>
    <scope>NUCLEOTIDE SEQUENCE [LARGE SCALE GENOMIC DNA]</scope>
    <source>
        <strain evidence="2 4">DSM 17257</strain>
    </source>
</reference>
<evidence type="ECO:0000313" key="5">
    <source>
        <dbReference type="Proteomes" id="UP000625247"/>
    </source>
</evidence>